<name>A0A518D893_9BACT</name>
<dbReference type="Pfam" id="PF00005">
    <property type="entry name" value="ABC_tran"/>
    <property type="match status" value="1"/>
</dbReference>
<dbReference type="PROSITE" id="PS50893">
    <property type="entry name" value="ABC_TRANSPORTER_2"/>
    <property type="match status" value="1"/>
</dbReference>
<dbReference type="InterPro" id="IPR003439">
    <property type="entry name" value="ABC_transporter-like_ATP-bd"/>
</dbReference>
<dbReference type="AlphaFoldDB" id="A0A518D893"/>
<dbReference type="EMBL" id="CP036291">
    <property type="protein sequence ID" value="QDU87697.1"/>
    <property type="molecule type" value="Genomic_DNA"/>
</dbReference>
<organism evidence="4 5">
    <name type="scientific">Pirellulimonas nuda</name>
    <dbReference type="NCBI Taxonomy" id="2528009"/>
    <lineage>
        <taxon>Bacteria</taxon>
        <taxon>Pseudomonadati</taxon>
        <taxon>Planctomycetota</taxon>
        <taxon>Planctomycetia</taxon>
        <taxon>Pirellulales</taxon>
        <taxon>Lacipirellulaceae</taxon>
        <taxon>Pirellulimonas</taxon>
    </lineage>
</organism>
<dbReference type="SMART" id="SM00382">
    <property type="entry name" value="AAA"/>
    <property type="match status" value="1"/>
</dbReference>
<accession>A0A518D893</accession>
<dbReference type="GO" id="GO:0016887">
    <property type="term" value="F:ATP hydrolysis activity"/>
    <property type="evidence" value="ECO:0007669"/>
    <property type="project" value="InterPro"/>
</dbReference>
<evidence type="ECO:0000256" key="2">
    <source>
        <dbReference type="ARBA" id="ARBA00022840"/>
    </source>
</evidence>
<proteinExistence type="predicted"/>
<dbReference type="PANTHER" id="PTHR43158:SF2">
    <property type="entry name" value="SKFA PEPTIDE EXPORT ATP-BINDING PROTEIN SKFE"/>
    <property type="match status" value="1"/>
</dbReference>
<evidence type="ECO:0000313" key="4">
    <source>
        <dbReference type="EMBL" id="QDU87697.1"/>
    </source>
</evidence>
<evidence type="ECO:0000256" key="1">
    <source>
        <dbReference type="ARBA" id="ARBA00022741"/>
    </source>
</evidence>
<feature type="domain" description="ABC transporter" evidence="3">
    <location>
        <begin position="2"/>
        <end position="249"/>
    </location>
</feature>
<evidence type="ECO:0000259" key="3">
    <source>
        <dbReference type="PROSITE" id="PS50893"/>
    </source>
</evidence>
<dbReference type="Gene3D" id="3.40.50.300">
    <property type="entry name" value="P-loop containing nucleotide triphosphate hydrolases"/>
    <property type="match status" value="1"/>
</dbReference>
<dbReference type="InterPro" id="IPR003593">
    <property type="entry name" value="AAA+_ATPase"/>
</dbReference>
<dbReference type="KEGG" id="pnd:Pla175_10630"/>
<dbReference type="Proteomes" id="UP000317429">
    <property type="component" value="Chromosome"/>
</dbReference>
<reference evidence="4 5" key="1">
    <citation type="submission" date="2019-02" db="EMBL/GenBank/DDBJ databases">
        <title>Deep-cultivation of Planctomycetes and their phenomic and genomic characterization uncovers novel biology.</title>
        <authorList>
            <person name="Wiegand S."/>
            <person name="Jogler M."/>
            <person name="Boedeker C."/>
            <person name="Pinto D."/>
            <person name="Vollmers J."/>
            <person name="Rivas-Marin E."/>
            <person name="Kohn T."/>
            <person name="Peeters S.H."/>
            <person name="Heuer A."/>
            <person name="Rast P."/>
            <person name="Oberbeckmann S."/>
            <person name="Bunk B."/>
            <person name="Jeske O."/>
            <person name="Meyerdierks A."/>
            <person name="Storesund J.E."/>
            <person name="Kallscheuer N."/>
            <person name="Luecker S."/>
            <person name="Lage O.M."/>
            <person name="Pohl T."/>
            <person name="Merkel B.J."/>
            <person name="Hornburger P."/>
            <person name="Mueller R.-W."/>
            <person name="Bruemmer F."/>
            <person name="Labrenz M."/>
            <person name="Spormann A.M."/>
            <person name="Op den Camp H."/>
            <person name="Overmann J."/>
            <person name="Amann R."/>
            <person name="Jetten M.S.M."/>
            <person name="Mascher T."/>
            <person name="Medema M.H."/>
            <person name="Devos D.P."/>
            <person name="Kaster A.-K."/>
            <person name="Ovreas L."/>
            <person name="Rohde M."/>
            <person name="Galperin M.Y."/>
            <person name="Jogler C."/>
        </authorList>
    </citation>
    <scope>NUCLEOTIDE SEQUENCE [LARGE SCALE GENOMIC DNA]</scope>
    <source>
        <strain evidence="4 5">Pla175</strain>
    </source>
</reference>
<protein>
    <submittedName>
        <fullName evidence="4">Putative ABC transporter ATP-binding protein YlmA</fullName>
        <ecNumber evidence="4">3.6.3.-</ecNumber>
    </submittedName>
</protein>
<keyword evidence="4" id="KW-0378">Hydrolase</keyword>
<gene>
    <name evidence="4" type="primary">ylmA</name>
    <name evidence="4" type="ORF">Pla175_10630</name>
</gene>
<keyword evidence="2 4" id="KW-0067">ATP-binding</keyword>
<evidence type="ECO:0000313" key="5">
    <source>
        <dbReference type="Proteomes" id="UP000317429"/>
    </source>
</evidence>
<keyword evidence="1" id="KW-0547">Nucleotide-binding</keyword>
<keyword evidence="5" id="KW-1185">Reference proteome</keyword>
<dbReference type="InterPro" id="IPR027417">
    <property type="entry name" value="P-loop_NTPase"/>
</dbReference>
<dbReference type="RefSeq" id="WP_197527279.1">
    <property type="nucleotide sequence ID" value="NZ_CP036291.1"/>
</dbReference>
<dbReference type="SUPFAM" id="SSF52540">
    <property type="entry name" value="P-loop containing nucleoside triphosphate hydrolases"/>
    <property type="match status" value="1"/>
</dbReference>
<dbReference type="PANTHER" id="PTHR43158">
    <property type="entry name" value="SKFA PEPTIDE EXPORT ATP-BINDING PROTEIN SKFE"/>
    <property type="match status" value="1"/>
</dbReference>
<dbReference type="GO" id="GO:0005524">
    <property type="term" value="F:ATP binding"/>
    <property type="evidence" value="ECO:0007669"/>
    <property type="project" value="UniProtKB-KW"/>
</dbReference>
<dbReference type="EC" id="3.6.3.-" evidence="4"/>
<sequence>MIDDVPIFELRGAGYQQDDALILQDIHWSLTPGQHWAVLGPNGSGKTTLLRVACGYQWHTSGTVLRQGRELIDLAEFRSRTGWVASTLFSQLRPAEKAVETVTSGRIGQLGLRGVGQRRPTAGDFEAARALMRAMGCQGLEEKPLGVLSQGERQQVLVARARMADPWLLVLDEPCAGMDPGARERFLAWLRSLIASPQTPAVLLVTHHVEEITPGFENTLVMAEGRVAAAGPTADVLTPELLGRVYATPIKRIERSGGRLWPIWG</sequence>